<dbReference type="PROSITE" id="PS50931">
    <property type="entry name" value="HTH_LYSR"/>
    <property type="match status" value="1"/>
</dbReference>
<evidence type="ECO:0000313" key="6">
    <source>
        <dbReference type="EMBL" id="MBB4912617.1"/>
    </source>
</evidence>
<organism evidence="6 7">
    <name type="scientific">Actinophytocola algeriensis</name>
    <dbReference type="NCBI Taxonomy" id="1768010"/>
    <lineage>
        <taxon>Bacteria</taxon>
        <taxon>Bacillati</taxon>
        <taxon>Actinomycetota</taxon>
        <taxon>Actinomycetes</taxon>
        <taxon>Pseudonocardiales</taxon>
        <taxon>Pseudonocardiaceae</taxon>
    </lineage>
</organism>
<dbReference type="Pfam" id="PF00126">
    <property type="entry name" value="HTH_1"/>
    <property type="match status" value="1"/>
</dbReference>
<name>A0A7W7QFF5_9PSEU</name>
<dbReference type="AlphaFoldDB" id="A0A7W7QFF5"/>
<protein>
    <submittedName>
        <fullName evidence="6">DNA-binding transcriptional LysR family regulator</fullName>
    </submittedName>
</protein>
<feature type="domain" description="HTH lysR-type" evidence="5">
    <location>
        <begin position="9"/>
        <end position="66"/>
    </location>
</feature>
<gene>
    <name evidence="6" type="ORF">FHR82_008889</name>
</gene>
<dbReference type="Gene3D" id="3.40.190.10">
    <property type="entry name" value="Periplasmic binding protein-like II"/>
    <property type="match status" value="2"/>
</dbReference>
<dbReference type="PANTHER" id="PTHR30118:SF15">
    <property type="entry name" value="TRANSCRIPTIONAL REGULATORY PROTEIN"/>
    <property type="match status" value="1"/>
</dbReference>
<evidence type="ECO:0000256" key="1">
    <source>
        <dbReference type="ARBA" id="ARBA00009437"/>
    </source>
</evidence>
<dbReference type="GO" id="GO:0003677">
    <property type="term" value="F:DNA binding"/>
    <property type="evidence" value="ECO:0007669"/>
    <property type="project" value="UniProtKB-KW"/>
</dbReference>
<keyword evidence="2" id="KW-0805">Transcription regulation</keyword>
<comment type="similarity">
    <text evidence="1">Belongs to the LysR transcriptional regulatory family.</text>
</comment>
<dbReference type="PANTHER" id="PTHR30118">
    <property type="entry name" value="HTH-TYPE TRANSCRIPTIONAL REGULATOR LEUO-RELATED"/>
    <property type="match status" value="1"/>
</dbReference>
<dbReference type="EMBL" id="JACHJQ010000014">
    <property type="protein sequence ID" value="MBB4912617.1"/>
    <property type="molecule type" value="Genomic_DNA"/>
</dbReference>
<evidence type="ECO:0000256" key="3">
    <source>
        <dbReference type="ARBA" id="ARBA00023125"/>
    </source>
</evidence>
<reference evidence="6 7" key="1">
    <citation type="submission" date="2020-08" db="EMBL/GenBank/DDBJ databases">
        <title>Genomic Encyclopedia of Type Strains, Phase III (KMG-III): the genomes of soil and plant-associated and newly described type strains.</title>
        <authorList>
            <person name="Whitman W."/>
        </authorList>
    </citation>
    <scope>NUCLEOTIDE SEQUENCE [LARGE SCALE GENOMIC DNA]</scope>
    <source>
        <strain evidence="6 7">CECT 8960</strain>
    </source>
</reference>
<evidence type="ECO:0000256" key="4">
    <source>
        <dbReference type="ARBA" id="ARBA00023163"/>
    </source>
</evidence>
<dbReference type="InterPro" id="IPR036390">
    <property type="entry name" value="WH_DNA-bd_sf"/>
</dbReference>
<proteinExistence type="inferred from homology"/>
<dbReference type="RefSeq" id="WP_221465032.1">
    <property type="nucleotide sequence ID" value="NZ_JACHJQ010000014.1"/>
</dbReference>
<dbReference type="PRINTS" id="PR00039">
    <property type="entry name" value="HTHLYSR"/>
</dbReference>
<evidence type="ECO:0000313" key="7">
    <source>
        <dbReference type="Proteomes" id="UP000520767"/>
    </source>
</evidence>
<dbReference type="Gene3D" id="1.10.10.10">
    <property type="entry name" value="Winged helix-like DNA-binding domain superfamily/Winged helix DNA-binding domain"/>
    <property type="match status" value="1"/>
</dbReference>
<comment type="caution">
    <text evidence="6">The sequence shown here is derived from an EMBL/GenBank/DDBJ whole genome shotgun (WGS) entry which is preliminary data.</text>
</comment>
<dbReference type="InterPro" id="IPR037402">
    <property type="entry name" value="YidZ_PBP2"/>
</dbReference>
<dbReference type="InterPro" id="IPR036388">
    <property type="entry name" value="WH-like_DNA-bd_sf"/>
</dbReference>
<keyword evidence="4" id="KW-0804">Transcription</keyword>
<keyword evidence="7" id="KW-1185">Reference proteome</keyword>
<dbReference type="GO" id="GO:0003700">
    <property type="term" value="F:DNA-binding transcription factor activity"/>
    <property type="evidence" value="ECO:0007669"/>
    <property type="project" value="InterPro"/>
</dbReference>
<dbReference type="InterPro" id="IPR000847">
    <property type="entry name" value="LysR_HTH_N"/>
</dbReference>
<dbReference type="SUPFAM" id="SSF53850">
    <property type="entry name" value="Periplasmic binding protein-like II"/>
    <property type="match status" value="1"/>
</dbReference>
<sequence>MRTTQLQRVDLNLLVALAALLEERHVSRAADRIGLSQPATSRALQRLRHVLDDELLVRTRDGYQLTPRAERVQRELATVLPRLEILFGGEHFDPGTATDRFRLMATDYMTSVLGPGLLRRVFRAAPGVSMTFNAWHDGVFEDVSHGLVDLTFAAVAVDPSLHSELLFEERFVCLMAADNPLADRDALTLEEFVGAAHAVVDVLRGEQSAVDRRLTELGTHRNAVLSVPYHTAAVLAVPETLLVATIPSRLASTLDDPGLRVVAAPEEVEAMPYLMSWHPRLDDDPAQRWLRDLVRVVANET</sequence>
<dbReference type="InterPro" id="IPR005119">
    <property type="entry name" value="LysR_subst-bd"/>
</dbReference>
<keyword evidence="3 6" id="KW-0238">DNA-binding</keyword>
<dbReference type="Proteomes" id="UP000520767">
    <property type="component" value="Unassembled WGS sequence"/>
</dbReference>
<dbReference type="SUPFAM" id="SSF46785">
    <property type="entry name" value="Winged helix' DNA-binding domain"/>
    <property type="match status" value="1"/>
</dbReference>
<accession>A0A7W7QFF5</accession>
<evidence type="ECO:0000259" key="5">
    <source>
        <dbReference type="PROSITE" id="PS50931"/>
    </source>
</evidence>
<dbReference type="InterPro" id="IPR050389">
    <property type="entry name" value="LysR-type_TF"/>
</dbReference>
<dbReference type="CDD" id="cd08417">
    <property type="entry name" value="PBP2_Nitroaromatics_like"/>
    <property type="match status" value="1"/>
</dbReference>
<evidence type="ECO:0000256" key="2">
    <source>
        <dbReference type="ARBA" id="ARBA00023015"/>
    </source>
</evidence>
<dbReference type="Pfam" id="PF03466">
    <property type="entry name" value="LysR_substrate"/>
    <property type="match status" value="1"/>
</dbReference>